<evidence type="ECO:0000256" key="12">
    <source>
        <dbReference type="SAM" id="MobiDB-lite"/>
    </source>
</evidence>
<keyword evidence="2" id="KW-1003">Cell membrane</keyword>
<dbReference type="Proteomes" id="UP000292373">
    <property type="component" value="Unassembled WGS sequence"/>
</dbReference>
<evidence type="ECO:0000313" key="14">
    <source>
        <dbReference type="EMBL" id="TBT87228.1"/>
    </source>
</evidence>
<feature type="transmembrane region" description="Helical" evidence="13">
    <location>
        <begin position="236"/>
        <end position="255"/>
    </location>
</feature>
<comment type="subcellular location">
    <subcellularLocation>
        <location evidence="1">Membrane</location>
        <topology evidence="1">Multi-pass membrane protein</topology>
    </subcellularLocation>
</comment>
<dbReference type="OrthoDB" id="5241540at2"/>
<evidence type="ECO:0000256" key="10">
    <source>
        <dbReference type="ARBA" id="ARBA00023157"/>
    </source>
</evidence>
<feature type="transmembrane region" description="Helical" evidence="13">
    <location>
        <begin position="261"/>
        <end position="283"/>
    </location>
</feature>
<dbReference type="GO" id="GO:0016491">
    <property type="term" value="F:oxidoreductase activity"/>
    <property type="evidence" value="ECO:0007669"/>
    <property type="project" value="UniProtKB-KW"/>
</dbReference>
<evidence type="ECO:0000256" key="2">
    <source>
        <dbReference type="ARBA" id="ARBA00022475"/>
    </source>
</evidence>
<gene>
    <name evidence="14" type="ORF">ET989_02635</name>
</gene>
<comment type="pathway">
    <text evidence="11">Porphyrin-containing compound metabolism.</text>
</comment>
<evidence type="ECO:0000256" key="5">
    <source>
        <dbReference type="ARBA" id="ARBA00022989"/>
    </source>
</evidence>
<evidence type="ECO:0000256" key="7">
    <source>
        <dbReference type="ARBA" id="ARBA00023004"/>
    </source>
</evidence>
<keyword evidence="8" id="KW-0350">Heme biosynthesis</keyword>
<accession>A0A4Q9KFM8</accession>
<dbReference type="InterPro" id="IPR003780">
    <property type="entry name" value="COX15/CtaA_fam"/>
</dbReference>
<keyword evidence="7" id="KW-0408">Iron</keyword>
<sequence>MDLLTSSRTLRRLTIANLVANMVIIWTGALVRLTKSGLGCPTWPQCEPGSYVPTPEQGLHGAIEFGNRLLTFVLAAIALATAIAAWRAFRRGTAPLRLFELSIGVGLGIIAQAVIGGVSVLTQLDPWVVGLHMVASVALILICLRMVHLAHDIAPVVASGTLYALTRLIFLLGMVVVALGVVVTGSGPHAGDGAATRNGFDPEWTSKIHAWAVWALVALTVLALVLAWGDARLRTIWLAVLATELFQGVVGYVQYFTHLPIVLVLGHMIGTTLFVVALGHAWYSTAYADGPAATRATGPSERDQALGSGIR</sequence>
<dbReference type="GO" id="GO:0016020">
    <property type="term" value="C:membrane"/>
    <property type="evidence" value="ECO:0007669"/>
    <property type="project" value="UniProtKB-SubCell"/>
</dbReference>
<name>A0A4Q9KFM8_9ACTN</name>
<reference evidence="14 15" key="1">
    <citation type="submission" date="2019-01" db="EMBL/GenBank/DDBJ databases">
        <title>Lactibacter flavus gen. nov., sp. nov., a novel bacterium of the family Propionibacteriaceae isolated from raw milk and dairy products.</title>
        <authorList>
            <person name="Huptas C."/>
            <person name="Wenning M."/>
            <person name="Breitenwieser F."/>
            <person name="Doll E."/>
            <person name="Von Neubeck M."/>
            <person name="Busse H.-J."/>
            <person name="Scherer S."/>
        </authorList>
    </citation>
    <scope>NUCLEOTIDE SEQUENCE [LARGE SCALE GENOMIC DNA]</scope>
    <source>
        <strain evidence="14 15">KCTC 33808</strain>
    </source>
</reference>
<dbReference type="GO" id="GO:0046872">
    <property type="term" value="F:metal ion binding"/>
    <property type="evidence" value="ECO:0007669"/>
    <property type="project" value="UniProtKB-KW"/>
</dbReference>
<feature type="transmembrane region" description="Helical" evidence="13">
    <location>
        <begin position="127"/>
        <end position="147"/>
    </location>
</feature>
<keyword evidence="10" id="KW-1015">Disulfide bond</keyword>
<evidence type="ECO:0000256" key="3">
    <source>
        <dbReference type="ARBA" id="ARBA00022692"/>
    </source>
</evidence>
<evidence type="ECO:0000256" key="8">
    <source>
        <dbReference type="ARBA" id="ARBA00023133"/>
    </source>
</evidence>
<keyword evidence="5 13" id="KW-1133">Transmembrane helix</keyword>
<comment type="caution">
    <text evidence="14">The sequence shown here is derived from an EMBL/GenBank/DDBJ whole genome shotgun (WGS) entry which is preliminary data.</text>
</comment>
<dbReference type="PANTHER" id="PTHR35457:SF1">
    <property type="entry name" value="HEME A SYNTHASE"/>
    <property type="match status" value="1"/>
</dbReference>
<keyword evidence="9 13" id="KW-0472">Membrane</keyword>
<keyword evidence="3 13" id="KW-0812">Transmembrane</keyword>
<dbReference type="RefSeq" id="WP_131167014.1">
    <property type="nucleotide sequence ID" value="NZ_CANLBI010000001.1"/>
</dbReference>
<evidence type="ECO:0000256" key="13">
    <source>
        <dbReference type="SAM" id="Phobius"/>
    </source>
</evidence>
<feature type="region of interest" description="Disordered" evidence="12">
    <location>
        <begin position="291"/>
        <end position="311"/>
    </location>
</feature>
<keyword evidence="6" id="KW-0560">Oxidoreductase</keyword>
<feature type="transmembrane region" description="Helical" evidence="13">
    <location>
        <begin position="168"/>
        <end position="188"/>
    </location>
</feature>
<feature type="transmembrane region" description="Helical" evidence="13">
    <location>
        <begin position="69"/>
        <end position="89"/>
    </location>
</feature>
<evidence type="ECO:0000313" key="15">
    <source>
        <dbReference type="Proteomes" id="UP000292373"/>
    </source>
</evidence>
<dbReference type="Pfam" id="PF02628">
    <property type="entry name" value="COX15-CtaA"/>
    <property type="match status" value="1"/>
</dbReference>
<proteinExistence type="predicted"/>
<keyword evidence="4" id="KW-0479">Metal-binding</keyword>
<evidence type="ECO:0000256" key="11">
    <source>
        <dbReference type="ARBA" id="ARBA00023444"/>
    </source>
</evidence>
<feature type="transmembrane region" description="Helical" evidence="13">
    <location>
        <begin position="208"/>
        <end position="229"/>
    </location>
</feature>
<evidence type="ECO:0000256" key="4">
    <source>
        <dbReference type="ARBA" id="ARBA00022723"/>
    </source>
</evidence>
<dbReference type="PANTHER" id="PTHR35457">
    <property type="entry name" value="HEME A SYNTHASE"/>
    <property type="match status" value="1"/>
</dbReference>
<evidence type="ECO:0000256" key="1">
    <source>
        <dbReference type="ARBA" id="ARBA00004141"/>
    </source>
</evidence>
<keyword evidence="15" id="KW-1185">Reference proteome</keyword>
<protein>
    <submittedName>
        <fullName evidence="14">Heme A synthase</fullName>
    </submittedName>
</protein>
<feature type="transmembrane region" description="Helical" evidence="13">
    <location>
        <begin position="12"/>
        <end position="31"/>
    </location>
</feature>
<evidence type="ECO:0000256" key="6">
    <source>
        <dbReference type="ARBA" id="ARBA00023002"/>
    </source>
</evidence>
<dbReference type="AlphaFoldDB" id="A0A4Q9KFM8"/>
<organism evidence="14 15">
    <name type="scientific">Propioniciclava sinopodophylli</name>
    <dbReference type="NCBI Taxonomy" id="1837344"/>
    <lineage>
        <taxon>Bacteria</taxon>
        <taxon>Bacillati</taxon>
        <taxon>Actinomycetota</taxon>
        <taxon>Actinomycetes</taxon>
        <taxon>Propionibacteriales</taxon>
        <taxon>Propionibacteriaceae</taxon>
        <taxon>Propioniciclava</taxon>
    </lineage>
</organism>
<feature type="transmembrane region" description="Helical" evidence="13">
    <location>
        <begin position="101"/>
        <end position="121"/>
    </location>
</feature>
<evidence type="ECO:0000256" key="9">
    <source>
        <dbReference type="ARBA" id="ARBA00023136"/>
    </source>
</evidence>
<dbReference type="InterPro" id="IPR050450">
    <property type="entry name" value="COX15/CtaA_HemeA_synthase"/>
</dbReference>
<dbReference type="EMBL" id="SDMQ01000002">
    <property type="protein sequence ID" value="TBT87228.1"/>
    <property type="molecule type" value="Genomic_DNA"/>
</dbReference>
<dbReference type="GO" id="GO:0006784">
    <property type="term" value="P:heme A biosynthetic process"/>
    <property type="evidence" value="ECO:0007669"/>
    <property type="project" value="InterPro"/>
</dbReference>